<name>A0AAE2CXH7_9LAMI</name>
<organism evidence="1 2">
    <name type="scientific">Sesamum alatum</name>
    <dbReference type="NCBI Taxonomy" id="300844"/>
    <lineage>
        <taxon>Eukaryota</taxon>
        <taxon>Viridiplantae</taxon>
        <taxon>Streptophyta</taxon>
        <taxon>Embryophyta</taxon>
        <taxon>Tracheophyta</taxon>
        <taxon>Spermatophyta</taxon>
        <taxon>Magnoliopsida</taxon>
        <taxon>eudicotyledons</taxon>
        <taxon>Gunneridae</taxon>
        <taxon>Pentapetalae</taxon>
        <taxon>asterids</taxon>
        <taxon>lamiids</taxon>
        <taxon>Lamiales</taxon>
        <taxon>Pedaliaceae</taxon>
        <taxon>Sesamum</taxon>
    </lineage>
</organism>
<reference evidence="1" key="2">
    <citation type="journal article" date="2024" name="Plant">
        <title>Genomic evolution and insights into agronomic trait innovations of Sesamum species.</title>
        <authorList>
            <person name="Miao H."/>
            <person name="Wang L."/>
            <person name="Qu L."/>
            <person name="Liu H."/>
            <person name="Sun Y."/>
            <person name="Le M."/>
            <person name="Wang Q."/>
            <person name="Wei S."/>
            <person name="Zheng Y."/>
            <person name="Lin W."/>
            <person name="Duan Y."/>
            <person name="Cao H."/>
            <person name="Xiong S."/>
            <person name="Wang X."/>
            <person name="Wei L."/>
            <person name="Li C."/>
            <person name="Ma Q."/>
            <person name="Ju M."/>
            <person name="Zhao R."/>
            <person name="Li G."/>
            <person name="Mu C."/>
            <person name="Tian Q."/>
            <person name="Mei H."/>
            <person name="Zhang T."/>
            <person name="Gao T."/>
            <person name="Zhang H."/>
        </authorList>
    </citation>
    <scope>NUCLEOTIDE SEQUENCE</scope>
    <source>
        <strain evidence="1">3651</strain>
    </source>
</reference>
<sequence>MGVANGGRASDGGEANPIGCPVGGGKMGKNVKLGSGQKMADWHVTGENCIIVGLLYAACVAFSSVLRSFTDAVWALYLSRQHYIKFSFTVNSTISLWLRLAVPRLAAYGDVDPCVNNAEVNIKFLSTLGRKKYKNVKLLYYGEIMHEEWQEGGAGDIQIWGGGSSLEGSWERRKFEGRGEEDKASYRAVVEVLHPQVACRLGLVEGVLYYRWS</sequence>
<reference evidence="1" key="1">
    <citation type="submission" date="2020-06" db="EMBL/GenBank/DDBJ databases">
        <authorList>
            <person name="Li T."/>
            <person name="Hu X."/>
            <person name="Zhang T."/>
            <person name="Song X."/>
            <person name="Zhang H."/>
            <person name="Dai N."/>
            <person name="Sheng W."/>
            <person name="Hou X."/>
            <person name="Wei L."/>
        </authorList>
    </citation>
    <scope>NUCLEOTIDE SEQUENCE</scope>
    <source>
        <strain evidence="1">3651</strain>
        <tissue evidence="1">Leaf</tissue>
    </source>
</reference>
<keyword evidence="2" id="KW-1185">Reference proteome</keyword>
<comment type="caution">
    <text evidence="1">The sequence shown here is derived from an EMBL/GenBank/DDBJ whole genome shotgun (WGS) entry which is preliminary data.</text>
</comment>
<evidence type="ECO:0000313" key="2">
    <source>
        <dbReference type="Proteomes" id="UP001293254"/>
    </source>
</evidence>
<dbReference type="AlphaFoldDB" id="A0AAE2CXH7"/>
<evidence type="ECO:0000313" key="1">
    <source>
        <dbReference type="EMBL" id="KAK4437704.1"/>
    </source>
</evidence>
<dbReference type="EMBL" id="JACGWO010000001">
    <property type="protein sequence ID" value="KAK4437704.1"/>
    <property type="molecule type" value="Genomic_DNA"/>
</dbReference>
<protein>
    <submittedName>
        <fullName evidence="1">Uncharacterized protein</fullName>
    </submittedName>
</protein>
<dbReference type="Proteomes" id="UP001293254">
    <property type="component" value="Unassembled WGS sequence"/>
</dbReference>
<accession>A0AAE2CXH7</accession>
<gene>
    <name evidence="1" type="ORF">Salat_0104400</name>
</gene>
<proteinExistence type="predicted"/>